<dbReference type="Proteomes" id="UP001501455">
    <property type="component" value="Unassembled WGS sequence"/>
</dbReference>
<protein>
    <submittedName>
        <fullName evidence="1">Uncharacterized protein</fullName>
    </submittedName>
</protein>
<evidence type="ECO:0000313" key="1">
    <source>
        <dbReference type="EMBL" id="GAA3505906.1"/>
    </source>
</evidence>
<evidence type="ECO:0000313" key="2">
    <source>
        <dbReference type="Proteomes" id="UP001501455"/>
    </source>
</evidence>
<gene>
    <name evidence="1" type="ORF">GCM10019016_130200</name>
</gene>
<accession>A0ABP6UHJ3</accession>
<organism evidence="1 2">
    <name type="scientific">Streptomyces prasinosporus</name>
    <dbReference type="NCBI Taxonomy" id="68256"/>
    <lineage>
        <taxon>Bacteria</taxon>
        <taxon>Bacillati</taxon>
        <taxon>Actinomycetota</taxon>
        <taxon>Actinomycetes</taxon>
        <taxon>Kitasatosporales</taxon>
        <taxon>Streptomycetaceae</taxon>
        <taxon>Streptomyces</taxon>
        <taxon>Streptomyces albogriseolus group</taxon>
    </lineage>
</organism>
<proteinExistence type="predicted"/>
<comment type="caution">
    <text evidence="1">The sequence shown here is derived from an EMBL/GenBank/DDBJ whole genome shotgun (WGS) entry which is preliminary data.</text>
</comment>
<dbReference type="EMBL" id="BAAAXF010000086">
    <property type="protein sequence ID" value="GAA3505906.1"/>
    <property type="molecule type" value="Genomic_DNA"/>
</dbReference>
<sequence>MKPPGPFVLSEALYTKAGNRRVYGPSIARSNAVNVLAGTEEEPDVMGELTVHERRTAAFRAATIRAGEATR</sequence>
<reference evidence="2" key="1">
    <citation type="journal article" date="2019" name="Int. J. Syst. Evol. Microbiol.">
        <title>The Global Catalogue of Microorganisms (GCM) 10K type strain sequencing project: providing services to taxonomists for standard genome sequencing and annotation.</title>
        <authorList>
            <consortium name="The Broad Institute Genomics Platform"/>
            <consortium name="The Broad Institute Genome Sequencing Center for Infectious Disease"/>
            <person name="Wu L."/>
            <person name="Ma J."/>
        </authorList>
    </citation>
    <scope>NUCLEOTIDE SEQUENCE [LARGE SCALE GENOMIC DNA]</scope>
    <source>
        <strain evidence="2">JCM 4816</strain>
    </source>
</reference>
<keyword evidence="2" id="KW-1185">Reference proteome</keyword>
<name>A0ABP6UHJ3_9ACTN</name>